<evidence type="ECO:0000313" key="7">
    <source>
        <dbReference type="Proteomes" id="UP000035199"/>
    </source>
</evidence>
<keyword evidence="7" id="KW-1185">Reference proteome</keyword>
<dbReference type="PATRIC" id="fig|571915.4.peg.2297"/>
<reference evidence="6 7" key="1">
    <citation type="journal article" date="2015" name="Genome Announc.">
        <title>Complete Genome Sequence of the Type Strain Corynebacterium mustelae DSM 45274, Isolated from Various Tissues of a Male Ferret with Lethal Sepsis.</title>
        <authorList>
            <person name="Ruckert C."/>
            <person name="Eimer J."/>
            <person name="Winkler A."/>
            <person name="Tauch A."/>
        </authorList>
    </citation>
    <scope>NUCLEOTIDE SEQUENCE [LARGE SCALE GENOMIC DNA]</scope>
    <source>
        <strain evidence="6 7">DSM 45274</strain>
    </source>
</reference>
<dbReference type="Proteomes" id="UP000035199">
    <property type="component" value="Chromosome"/>
</dbReference>
<dbReference type="Pfam" id="PF04472">
    <property type="entry name" value="SepF"/>
    <property type="match status" value="1"/>
</dbReference>
<comment type="subunit">
    <text evidence="5">Homodimer. Interacts with FtsZ.</text>
</comment>
<evidence type="ECO:0000256" key="1">
    <source>
        <dbReference type="ARBA" id="ARBA00022618"/>
    </source>
</evidence>
<sequence>MSIVNKTKQFFGLGPYEMEHEDPYYADAPRYDGAVAYAPERVAYEPAYDDYRDEREVVYNTSIVAVKIFNYNDAVKIGEPFRDGDAVIFDMSGMQADEAKRIIDFAAGLCYALRGQMRKLEGKIFAITPEHSTVDLHDLRRAANIQ</sequence>
<dbReference type="InterPro" id="IPR038594">
    <property type="entry name" value="SepF-like_sf"/>
</dbReference>
<dbReference type="GO" id="GO:0043093">
    <property type="term" value="P:FtsZ-dependent cytokinesis"/>
    <property type="evidence" value="ECO:0007669"/>
    <property type="project" value="UniProtKB-UniRule"/>
</dbReference>
<gene>
    <name evidence="5" type="primary">sepF</name>
    <name evidence="6" type="ORF">CMUST_10795</name>
</gene>
<dbReference type="InterPro" id="IPR007561">
    <property type="entry name" value="Cell_div_SepF/SepF-rel"/>
</dbReference>
<evidence type="ECO:0000313" key="6">
    <source>
        <dbReference type="EMBL" id="AKK06475.1"/>
    </source>
</evidence>
<dbReference type="InterPro" id="IPR023052">
    <property type="entry name" value="Cell_div_SepF"/>
</dbReference>
<dbReference type="GO" id="GO:0000917">
    <property type="term" value="P:division septum assembly"/>
    <property type="evidence" value="ECO:0007669"/>
    <property type="project" value="UniProtKB-KW"/>
</dbReference>
<proteinExistence type="inferred from homology"/>
<dbReference type="Gene3D" id="3.30.110.150">
    <property type="entry name" value="SepF-like protein"/>
    <property type="match status" value="1"/>
</dbReference>
<comment type="similarity">
    <text evidence="5">Belongs to the SepF family.</text>
</comment>
<comment type="subcellular location">
    <subcellularLocation>
        <location evidence="5">Cytoplasm</location>
    </subcellularLocation>
    <text evidence="5">Localizes to the division site, in a FtsZ-dependent manner.</text>
</comment>
<evidence type="ECO:0000256" key="5">
    <source>
        <dbReference type="HAMAP-Rule" id="MF_01197"/>
    </source>
</evidence>
<dbReference type="AlphaFoldDB" id="A0A0G3H130"/>
<organism evidence="6 7">
    <name type="scientific">Corynebacterium mustelae</name>
    <dbReference type="NCBI Taxonomy" id="571915"/>
    <lineage>
        <taxon>Bacteria</taxon>
        <taxon>Bacillati</taxon>
        <taxon>Actinomycetota</taxon>
        <taxon>Actinomycetes</taxon>
        <taxon>Mycobacteriales</taxon>
        <taxon>Corynebacteriaceae</taxon>
        <taxon>Corynebacterium</taxon>
    </lineage>
</organism>
<keyword evidence="1 5" id="KW-0132">Cell division</keyword>
<dbReference type="PANTHER" id="PTHR35798:SF1">
    <property type="entry name" value="CELL DIVISION PROTEIN SEPF"/>
    <property type="match status" value="1"/>
</dbReference>
<dbReference type="HAMAP" id="MF_01197">
    <property type="entry name" value="SepF"/>
    <property type="match status" value="1"/>
</dbReference>
<dbReference type="EMBL" id="CP011542">
    <property type="protein sequence ID" value="AKK06475.1"/>
    <property type="molecule type" value="Genomic_DNA"/>
</dbReference>
<dbReference type="RefSeq" id="WP_047262496.1">
    <property type="nucleotide sequence ID" value="NZ_CP011542.1"/>
</dbReference>
<dbReference type="STRING" id="571915.CMUST_10795"/>
<dbReference type="OrthoDB" id="3731101at2"/>
<reference evidence="7" key="2">
    <citation type="submission" date="2015-05" db="EMBL/GenBank/DDBJ databases">
        <title>Complete genome sequence of Corynebacterium mustelae DSM 45274, isolated from various tissues of a male ferret with lethal sepsis.</title>
        <authorList>
            <person name="Ruckert C."/>
            <person name="Albersmeier A."/>
            <person name="Winkler A."/>
            <person name="Tauch A."/>
        </authorList>
    </citation>
    <scope>NUCLEOTIDE SEQUENCE [LARGE SCALE GENOMIC DNA]</scope>
    <source>
        <strain evidence="7">DSM 45274</strain>
    </source>
</reference>
<keyword evidence="2 5" id="KW-0717">Septation</keyword>
<comment type="function">
    <text evidence="4 5">Cell division protein that is part of the divisome complex and is recruited early to the Z-ring. Probably stimulates Z-ring formation, perhaps through the cross-linking of FtsZ protofilaments. Its function overlaps with FtsA.</text>
</comment>
<dbReference type="KEGG" id="cmv:CMUST_10795"/>
<evidence type="ECO:0000256" key="2">
    <source>
        <dbReference type="ARBA" id="ARBA00023210"/>
    </source>
</evidence>
<accession>A0A0G3H130</accession>
<evidence type="ECO:0000256" key="3">
    <source>
        <dbReference type="ARBA" id="ARBA00023306"/>
    </source>
</evidence>
<keyword evidence="3 5" id="KW-0131">Cell cycle</keyword>
<protein>
    <recommendedName>
        <fullName evidence="5">Cell division protein SepF</fullName>
    </recommendedName>
</protein>
<name>A0A0G3H130_9CORY</name>
<dbReference type="PANTHER" id="PTHR35798">
    <property type="entry name" value="CELL DIVISION PROTEIN SEPF"/>
    <property type="match status" value="1"/>
</dbReference>
<evidence type="ECO:0000256" key="4">
    <source>
        <dbReference type="ARBA" id="ARBA00044936"/>
    </source>
</evidence>
<keyword evidence="5" id="KW-0963">Cytoplasm</keyword>
<dbReference type="GO" id="GO:0005737">
    <property type="term" value="C:cytoplasm"/>
    <property type="evidence" value="ECO:0007669"/>
    <property type="project" value="UniProtKB-SubCell"/>
</dbReference>